<evidence type="ECO:0000256" key="1">
    <source>
        <dbReference type="ARBA" id="ARBA00022980"/>
    </source>
</evidence>
<evidence type="ECO:0000313" key="3">
    <source>
        <dbReference type="EMBL" id="NBI05630.1"/>
    </source>
</evidence>
<keyword evidence="1" id="KW-0689">Ribosomal protein</keyword>
<reference evidence="3 4" key="1">
    <citation type="submission" date="2018-08" db="EMBL/GenBank/DDBJ databases">
        <title>Murine metabolic-syndrome-specific gut microbial biobank.</title>
        <authorList>
            <person name="Liu C."/>
        </authorList>
    </citation>
    <scope>NUCLEOTIDE SEQUENCE [LARGE SCALE GENOMIC DNA]</scope>
    <source>
        <strain evidence="3 4">583</strain>
    </source>
</reference>
<accession>A0A845QUD6</accession>
<dbReference type="InterPro" id="IPR041985">
    <property type="entry name" value="Ribosomal_eL14_KOW"/>
</dbReference>
<organism evidence="3 4">
    <name type="scientific">Senegalia massiliensis</name>
    <dbReference type="NCBI Taxonomy" id="1720316"/>
    <lineage>
        <taxon>Bacteria</taxon>
        <taxon>Bacillati</taxon>
        <taxon>Bacillota</taxon>
        <taxon>Clostridia</taxon>
        <taxon>Eubacteriales</taxon>
        <taxon>Clostridiaceae</taxon>
        <taxon>Senegalia</taxon>
    </lineage>
</organism>
<sequence length="93" mass="10679">METTGELELGQVVKSSAGRDSDKFFIVVDIIDKNYVLLVDGSLRKLDNPKKKKVKHIKKTNKIFDELKNKIEAKEKFNNAYIRKLLASLVKEN</sequence>
<evidence type="ECO:0008006" key="5">
    <source>
        <dbReference type="Google" id="ProtNLM"/>
    </source>
</evidence>
<dbReference type="Proteomes" id="UP000467132">
    <property type="component" value="Unassembled WGS sequence"/>
</dbReference>
<proteinExistence type="predicted"/>
<dbReference type="OrthoDB" id="1683515at2"/>
<gene>
    <name evidence="3" type="ORF">D3Z33_02025</name>
</gene>
<dbReference type="SUPFAM" id="SSF50104">
    <property type="entry name" value="Translation proteins SH3-like domain"/>
    <property type="match status" value="1"/>
</dbReference>
<dbReference type="Gene3D" id="2.30.30.30">
    <property type="match status" value="1"/>
</dbReference>
<dbReference type="GO" id="GO:0005840">
    <property type="term" value="C:ribosome"/>
    <property type="evidence" value="ECO:0007669"/>
    <property type="project" value="UniProtKB-KW"/>
</dbReference>
<dbReference type="CDD" id="cd06088">
    <property type="entry name" value="KOW_RPL14"/>
    <property type="match status" value="1"/>
</dbReference>
<name>A0A845QUD6_9CLOT</name>
<evidence type="ECO:0000313" key="4">
    <source>
        <dbReference type="Proteomes" id="UP000467132"/>
    </source>
</evidence>
<dbReference type="EMBL" id="QXXA01000003">
    <property type="protein sequence ID" value="NBI05630.1"/>
    <property type="molecule type" value="Genomic_DNA"/>
</dbReference>
<dbReference type="InterPro" id="IPR008991">
    <property type="entry name" value="Translation_prot_SH3-like_sf"/>
</dbReference>
<keyword evidence="2" id="KW-0687">Ribonucleoprotein</keyword>
<dbReference type="GO" id="GO:1990904">
    <property type="term" value="C:ribonucleoprotein complex"/>
    <property type="evidence" value="ECO:0007669"/>
    <property type="project" value="UniProtKB-KW"/>
</dbReference>
<dbReference type="InterPro" id="IPR014722">
    <property type="entry name" value="Rib_uL2_dom2"/>
</dbReference>
<evidence type="ECO:0000256" key="2">
    <source>
        <dbReference type="ARBA" id="ARBA00023274"/>
    </source>
</evidence>
<dbReference type="AlphaFoldDB" id="A0A845QUD6"/>
<protein>
    <recommendedName>
        <fullName evidence="5">RNA-binding protein</fullName>
    </recommendedName>
</protein>
<dbReference type="RefSeq" id="WP_130807952.1">
    <property type="nucleotide sequence ID" value="NZ_LR130786.1"/>
</dbReference>
<keyword evidence="4" id="KW-1185">Reference proteome</keyword>
<comment type="caution">
    <text evidence="3">The sequence shown here is derived from an EMBL/GenBank/DDBJ whole genome shotgun (WGS) entry which is preliminary data.</text>
</comment>